<dbReference type="AlphaFoldDB" id="A0ABD5YTW9"/>
<dbReference type="Gene3D" id="3.60.15.10">
    <property type="entry name" value="Ribonuclease Z/Hydroxyacylglutathione hydrolase-like"/>
    <property type="match status" value="1"/>
</dbReference>
<dbReference type="SUPFAM" id="SSF56281">
    <property type="entry name" value="Metallo-hydrolase/oxidoreductase"/>
    <property type="match status" value="1"/>
</dbReference>
<dbReference type="InterPro" id="IPR037482">
    <property type="entry name" value="ST1585_MBL-fold"/>
</dbReference>
<dbReference type="InterPro" id="IPR001279">
    <property type="entry name" value="Metallo-B-lactamas"/>
</dbReference>
<evidence type="ECO:0000259" key="1">
    <source>
        <dbReference type="SMART" id="SM00849"/>
    </source>
</evidence>
<proteinExistence type="predicted"/>
<keyword evidence="3" id="KW-1185">Reference proteome</keyword>
<dbReference type="PANTHER" id="PTHR42951">
    <property type="entry name" value="METALLO-BETA-LACTAMASE DOMAIN-CONTAINING"/>
    <property type="match status" value="1"/>
</dbReference>
<accession>A0ABD5YTW9</accession>
<evidence type="ECO:0000313" key="2">
    <source>
        <dbReference type="EMBL" id="MFC7191832.1"/>
    </source>
</evidence>
<dbReference type="Pfam" id="PF00753">
    <property type="entry name" value="Lactamase_B"/>
    <property type="match status" value="1"/>
</dbReference>
<dbReference type="Proteomes" id="UP001596417">
    <property type="component" value="Unassembled WGS sequence"/>
</dbReference>
<dbReference type="InterPro" id="IPR050855">
    <property type="entry name" value="NDM-1-like"/>
</dbReference>
<sequence>MAIGDLYPVETGDCTDLYYIDTGMYDTPEYGAVYILDAERPAVVDTGIGMRYDAILDAIERVGIARDELEIIAPTHIHLDHAGGAGYLARDCPNADVVVHERGARHLVDPSRLIAGTKAAVEDQWEFYREPISVPEDRIRELTDGDIIDLGTHQLVTHHVPGHAPHQVVFEDPENNAVFTADAAGIYVPAIDAVRQTTPPPDFDLEQCLADIELIQSLDPETLLYAHYGPAPTEHRLDEYADVLTEWVESVEMVRQQKDDVVDHFIAETPMSGVWGERKARAEAAMNTRGVLRYLDTRHD</sequence>
<feature type="domain" description="Metallo-beta-lactamase" evidence="1">
    <location>
        <begin position="30"/>
        <end position="227"/>
    </location>
</feature>
<dbReference type="InterPro" id="IPR036866">
    <property type="entry name" value="RibonucZ/Hydroxyglut_hydro"/>
</dbReference>
<dbReference type="RefSeq" id="WP_264555436.1">
    <property type="nucleotide sequence ID" value="NZ_CP109979.1"/>
</dbReference>
<gene>
    <name evidence="2" type="ORF">ACFQL7_19970</name>
</gene>
<evidence type="ECO:0000313" key="3">
    <source>
        <dbReference type="Proteomes" id="UP001596417"/>
    </source>
</evidence>
<dbReference type="SMART" id="SM00849">
    <property type="entry name" value="Lactamase_B"/>
    <property type="match status" value="1"/>
</dbReference>
<dbReference type="CDD" id="cd07726">
    <property type="entry name" value="ST1585-like_MBL-fold"/>
    <property type="match status" value="1"/>
</dbReference>
<organism evidence="2 3">
    <name type="scientific">Halocatena marina</name>
    <dbReference type="NCBI Taxonomy" id="2934937"/>
    <lineage>
        <taxon>Archaea</taxon>
        <taxon>Methanobacteriati</taxon>
        <taxon>Methanobacteriota</taxon>
        <taxon>Stenosarchaea group</taxon>
        <taxon>Halobacteria</taxon>
        <taxon>Halobacteriales</taxon>
        <taxon>Natronomonadaceae</taxon>
        <taxon>Halocatena</taxon>
    </lineage>
</organism>
<dbReference type="GeneID" id="76201619"/>
<dbReference type="EMBL" id="JBHTAX010000001">
    <property type="protein sequence ID" value="MFC7191832.1"/>
    <property type="molecule type" value="Genomic_DNA"/>
</dbReference>
<reference evidence="2 3" key="1">
    <citation type="journal article" date="2019" name="Int. J. Syst. Evol. Microbiol.">
        <title>The Global Catalogue of Microorganisms (GCM) 10K type strain sequencing project: providing services to taxonomists for standard genome sequencing and annotation.</title>
        <authorList>
            <consortium name="The Broad Institute Genomics Platform"/>
            <consortium name="The Broad Institute Genome Sequencing Center for Infectious Disease"/>
            <person name="Wu L."/>
            <person name="Ma J."/>
        </authorList>
    </citation>
    <scope>NUCLEOTIDE SEQUENCE [LARGE SCALE GENOMIC DNA]</scope>
    <source>
        <strain evidence="2 3">RDMS1</strain>
    </source>
</reference>
<name>A0ABD5YTW9_9EURY</name>
<protein>
    <submittedName>
        <fullName evidence="2">MBL fold metallo-hydrolase</fullName>
    </submittedName>
</protein>
<dbReference type="PANTHER" id="PTHR42951:SF4">
    <property type="entry name" value="ACYL-COENZYME A THIOESTERASE MBLAC2"/>
    <property type="match status" value="1"/>
</dbReference>
<comment type="caution">
    <text evidence="2">The sequence shown here is derived from an EMBL/GenBank/DDBJ whole genome shotgun (WGS) entry which is preliminary data.</text>
</comment>